<comment type="caution">
    <text evidence="8">The sequence shown here is derived from an EMBL/GenBank/DDBJ whole genome shotgun (WGS) entry which is preliminary data.</text>
</comment>
<keyword evidence="10" id="KW-1185">Reference proteome</keyword>
<feature type="compositionally biased region" description="Basic and acidic residues" evidence="6">
    <location>
        <begin position="384"/>
        <end position="397"/>
    </location>
</feature>
<dbReference type="GO" id="GO:0000724">
    <property type="term" value="P:double-strand break repair via homologous recombination"/>
    <property type="evidence" value="ECO:0007669"/>
    <property type="project" value="TreeGrafter"/>
</dbReference>
<dbReference type="GO" id="GO:0005524">
    <property type="term" value="F:ATP binding"/>
    <property type="evidence" value="ECO:0007669"/>
    <property type="project" value="InterPro"/>
</dbReference>
<dbReference type="EMBL" id="JACAZI010000001">
    <property type="protein sequence ID" value="KAF7372099.1"/>
    <property type="molecule type" value="Genomic_DNA"/>
</dbReference>
<dbReference type="OrthoDB" id="3260945at2759"/>
<evidence type="ECO:0000256" key="2">
    <source>
        <dbReference type="ARBA" id="ARBA00023125"/>
    </source>
</evidence>
<dbReference type="SUPFAM" id="SSF52540">
    <property type="entry name" value="P-loop containing nucleoside triphosphate hydrolases"/>
    <property type="match status" value="1"/>
</dbReference>
<evidence type="ECO:0000256" key="4">
    <source>
        <dbReference type="ARBA" id="ARBA00034617"/>
    </source>
</evidence>
<evidence type="ECO:0000259" key="7">
    <source>
        <dbReference type="PROSITE" id="PS51192"/>
    </source>
</evidence>
<evidence type="ECO:0000313" key="9">
    <source>
        <dbReference type="EMBL" id="KAF7372099.1"/>
    </source>
</evidence>
<reference evidence="8" key="1">
    <citation type="submission" date="2020-05" db="EMBL/GenBank/DDBJ databases">
        <title>Mycena genomes resolve the evolution of fungal bioluminescence.</title>
        <authorList>
            <person name="Tsai I.J."/>
        </authorList>
    </citation>
    <scope>NUCLEOTIDE SEQUENCE</scope>
    <source>
        <strain evidence="8">CCC161011</strain>
    </source>
</reference>
<evidence type="ECO:0000313" key="10">
    <source>
        <dbReference type="Proteomes" id="UP000620124"/>
    </source>
</evidence>
<dbReference type="GO" id="GO:0003677">
    <property type="term" value="F:DNA binding"/>
    <property type="evidence" value="ECO:0007669"/>
    <property type="project" value="UniProtKB-KW"/>
</dbReference>
<dbReference type="EMBL" id="JACAZI010000006">
    <property type="protein sequence ID" value="KAF7358270.1"/>
    <property type="molecule type" value="Genomic_DNA"/>
</dbReference>
<accession>A0A8H7D1P9</accession>
<feature type="region of interest" description="Disordered" evidence="6">
    <location>
        <begin position="384"/>
        <end position="404"/>
    </location>
</feature>
<dbReference type="Proteomes" id="UP000620124">
    <property type="component" value="Unassembled WGS sequence"/>
</dbReference>
<gene>
    <name evidence="9" type="ORF">MVEN_00068600</name>
    <name evidence="8" type="ORF">MVEN_00876100</name>
</gene>
<feature type="domain" description="Helicase ATP-binding" evidence="7">
    <location>
        <begin position="1"/>
        <end position="167"/>
    </location>
</feature>
<dbReference type="PROSITE" id="PS51192">
    <property type="entry name" value="HELICASE_ATP_BIND_1"/>
    <property type="match status" value="1"/>
</dbReference>
<keyword evidence="8" id="KW-0378">Hydrolase</keyword>
<evidence type="ECO:0000256" key="5">
    <source>
        <dbReference type="ARBA" id="ARBA00034808"/>
    </source>
</evidence>
<evidence type="ECO:0000256" key="6">
    <source>
        <dbReference type="SAM" id="MobiDB-lite"/>
    </source>
</evidence>
<dbReference type="InterPro" id="IPR011545">
    <property type="entry name" value="DEAD/DEAH_box_helicase_dom"/>
</dbReference>
<dbReference type="AlphaFoldDB" id="A0A8H7D1P9"/>
<evidence type="ECO:0000313" key="8">
    <source>
        <dbReference type="EMBL" id="KAF7358270.1"/>
    </source>
</evidence>
<dbReference type="GO" id="GO:0043138">
    <property type="term" value="F:3'-5' DNA helicase activity"/>
    <property type="evidence" value="ECO:0007669"/>
    <property type="project" value="UniProtKB-EC"/>
</dbReference>
<name>A0A8H7D1P9_9AGAR</name>
<organism evidence="8 10">
    <name type="scientific">Mycena venus</name>
    <dbReference type="NCBI Taxonomy" id="2733690"/>
    <lineage>
        <taxon>Eukaryota</taxon>
        <taxon>Fungi</taxon>
        <taxon>Dikarya</taxon>
        <taxon>Basidiomycota</taxon>
        <taxon>Agaricomycotina</taxon>
        <taxon>Agaricomycetes</taxon>
        <taxon>Agaricomycetidae</taxon>
        <taxon>Agaricales</taxon>
        <taxon>Marasmiineae</taxon>
        <taxon>Mycenaceae</taxon>
        <taxon>Mycena</taxon>
    </lineage>
</organism>
<sequence>MVTGGGKSAIFSVPILILREMARNPRLYPDLPTRALPQGIVVMPTKGLAANIVLESNKFDIPAFAYCHESITEARKTRRNLVNEIRERKTWNVVCVDPEHLRDKAWREIAAYELYRANILYGCVDEVRLINQWGANFRPLFRYVGPFFRGRLPSSTSIFALSATLQPGSATKSVCRSLGLFGNDFFLFRSSSQRHNTQFIMEPLQNGVGGRIFPQLFDYLNSRRKAVIHCRTIDDVLRGPHRLRHLKMYHSLRSSADKEILRLVDEDPECQKQLAASSNPDSAPRKRSETVKPLEHAKTLVLTEKVCYNAVINGIYENPPLDTSTLDCIAAGRRLPCSLCATRNNTSLVFSAPAFSPGVELPLFVHPPAADPIATLDKALRLKKEREHAESAERVRENGPPGRT</sequence>
<dbReference type="Pfam" id="PF00270">
    <property type="entry name" value="DEAD"/>
    <property type="match status" value="1"/>
</dbReference>
<keyword evidence="2" id="KW-0238">DNA-binding</keyword>
<dbReference type="PANTHER" id="PTHR13710:SF105">
    <property type="entry name" value="ATP-DEPENDENT DNA HELICASE Q1"/>
    <property type="match status" value="1"/>
</dbReference>
<proteinExistence type="inferred from homology"/>
<dbReference type="EC" id="5.6.2.4" evidence="5"/>
<dbReference type="GO" id="GO:0009378">
    <property type="term" value="F:four-way junction helicase activity"/>
    <property type="evidence" value="ECO:0007669"/>
    <property type="project" value="TreeGrafter"/>
</dbReference>
<keyword evidence="3" id="KW-0413">Isomerase</keyword>
<comment type="catalytic activity">
    <reaction evidence="4">
        <text>Couples ATP hydrolysis with the unwinding of duplex DNA by translocating in the 3'-5' direction.</text>
        <dbReference type="EC" id="5.6.2.4"/>
    </reaction>
</comment>
<dbReference type="Gene3D" id="3.40.50.300">
    <property type="entry name" value="P-loop containing nucleotide triphosphate hydrolases"/>
    <property type="match status" value="1"/>
</dbReference>
<dbReference type="InterPro" id="IPR027417">
    <property type="entry name" value="P-loop_NTPase"/>
</dbReference>
<dbReference type="GO" id="GO:0005737">
    <property type="term" value="C:cytoplasm"/>
    <property type="evidence" value="ECO:0007669"/>
    <property type="project" value="TreeGrafter"/>
</dbReference>
<dbReference type="GO" id="GO:0005694">
    <property type="term" value="C:chromosome"/>
    <property type="evidence" value="ECO:0007669"/>
    <property type="project" value="TreeGrafter"/>
</dbReference>
<dbReference type="InterPro" id="IPR014001">
    <property type="entry name" value="Helicase_ATP-bd"/>
</dbReference>
<dbReference type="GO" id="GO:0016787">
    <property type="term" value="F:hydrolase activity"/>
    <property type="evidence" value="ECO:0007669"/>
    <property type="project" value="UniProtKB-KW"/>
</dbReference>
<evidence type="ECO:0000256" key="3">
    <source>
        <dbReference type="ARBA" id="ARBA00023235"/>
    </source>
</evidence>
<protein>
    <recommendedName>
        <fullName evidence="5">DNA 3'-5' helicase</fullName>
        <ecNumber evidence="5">5.6.2.4</ecNumber>
    </recommendedName>
</protein>
<comment type="similarity">
    <text evidence="1">Belongs to the helicase family. RecQ subfamily.</text>
</comment>
<evidence type="ECO:0000256" key="1">
    <source>
        <dbReference type="ARBA" id="ARBA00005446"/>
    </source>
</evidence>
<dbReference type="PANTHER" id="PTHR13710">
    <property type="entry name" value="DNA HELICASE RECQ FAMILY MEMBER"/>
    <property type="match status" value="1"/>
</dbReference>